<organism evidence="2 3">
    <name type="scientific">Paracerasibacillus soli</name>
    <dbReference type="NCBI Taxonomy" id="480284"/>
    <lineage>
        <taxon>Bacteria</taxon>
        <taxon>Bacillati</taxon>
        <taxon>Bacillota</taxon>
        <taxon>Bacilli</taxon>
        <taxon>Bacillales</taxon>
        <taxon>Bacillaceae</taxon>
        <taxon>Paracerasibacillus</taxon>
    </lineage>
</organism>
<sequence length="61" mass="6615">MKSGKVVAVSQKDGWAILEMENGDKVYADSIIEVSDTAMTDDEKVETEGPKEPEPDVEGSE</sequence>
<dbReference type="EMBL" id="JAWDIQ010000001">
    <property type="protein sequence ID" value="MDY0408165.1"/>
    <property type="molecule type" value="Genomic_DNA"/>
</dbReference>
<dbReference type="RefSeq" id="WP_320378920.1">
    <property type="nucleotide sequence ID" value="NZ_JAWDIQ010000001.1"/>
</dbReference>
<comment type="caution">
    <text evidence="2">The sequence shown here is derived from an EMBL/GenBank/DDBJ whole genome shotgun (WGS) entry which is preliminary data.</text>
</comment>
<feature type="region of interest" description="Disordered" evidence="1">
    <location>
        <begin position="37"/>
        <end position="61"/>
    </location>
</feature>
<proteinExistence type="predicted"/>
<dbReference type="Proteomes" id="UP001275315">
    <property type="component" value="Unassembled WGS sequence"/>
</dbReference>
<gene>
    <name evidence="2" type="ORF">RWD45_05670</name>
</gene>
<evidence type="ECO:0000313" key="3">
    <source>
        <dbReference type="Proteomes" id="UP001275315"/>
    </source>
</evidence>
<reference evidence="2 3" key="1">
    <citation type="submission" date="2023-10" db="EMBL/GenBank/DDBJ databases">
        <title>Virgibacillus soli CC-YMP-6 genome.</title>
        <authorList>
            <person name="Miliotis G."/>
            <person name="Sengupta P."/>
            <person name="Hameed A."/>
            <person name="Chuvochina M."/>
            <person name="Mcdonagh F."/>
            <person name="Simpson A.C."/>
            <person name="Singh N.K."/>
            <person name="Rekha P.D."/>
            <person name="Raman K."/>
            <person name="Hugenholtz P."/>
            <person name="Venkateswaran K."/>
        </authorList>
    </citation>
    <scope>NUCLEOTIDE SEQUENCE [LARGE SCALE GENOMIC DNA]</scope>
    <source>
        <strain evidence="2 3">CC-YMP-6</strain>
    </source>
</reference>
<keyword evidence="3" id="KW-1185">Reference proteome</keyword>
<name>A0ABU5CP93_9BACI</name>
<protein>
    <submittedName>
        <fullName evidence="2">Uncharacterized protein</fullName>
    </submittedName>
</protein>
<accession>A0ABU5CP93</accession>
<evidence type="ECO:0000256" key="1">
    <source>
        <dbReference type="SAM" id="MobiDB-lite"/>
    </source>
</evidence>
<evidence type="ECO:0000313" key="2">
    <source>
        <dbReference type="EMBL" id="MDY0408165.1"/>
    </source>
</evidence>